<name>A0A518JN53_9BACT</name>
<accession>A0A518JN53</accession>
<organism evidence="2 3">
    <name type="scientific">Rosistilla carotiformis</name>
    <dbReference type="NCBI Taxonomy" id="2528017"/>
    <lineage>
        <taxon>Bacteria</taxon>
        <taxon>Pseudomonadati</taxon>
        <taxon>Planctomycetota</taxon>
        <taxon>Planctomycetia</taxon>
        <taxon>Pirellulales</taxon>
        <taxon>Pirellulaceae</taxon>
        <taxon>Rosistilla</taxon>
    </lineage>
</organism>
<proteinExistence type="predicted"/>
<dbReference type="AlphaFoldDB" id="A0A518JN53"/>
<keyword evidence="3" id="KW-1185">Reference proteome</keyword>
<evidence type="ECO:0000313" key="2">
    <source>
        <dbReference type="EMBL" id="QDV66962.1"/>
    </source>
</evidence>
<feature type="region of interest" description="Disordered" evidence="1">
    <location>
        <begin position="119"/>
        <end position="138"/>
    </location>
</feature>
<dbReference type="KEGG" id="rcf:Poly24_06520"/>
<sequence>MPVFVRQLRRGFRSHSAAVSILTLRCYVTIAAACKIPKYLNRTQRRWIATLGKWILALFDSRRTSSRLVMAGSEPVTIEVNPDDPIAFVMSENLHRRHMRPTEKAACALRARDLYDQRAKERQRDHAGTAPGKKTLEEDLPQVNARARDEVGKVFGVSGRLVDHLGYILEATLGMRDQLRKEVLRRPEKTCTWDVAAMITAGCCRRAHNQRK</sequence>
<dbReference type="Proteomes" id="UP000315082">
    <property type="component" value="Chromosome"/>
</dbReference>
<reference evidence="2 3" key="1">
    <citation type="submission" date="2019-02" db="EMBL/GenBank/DDBJ databases">
        <title>Deep-cultivation of Planctomycetes and their phenomic and genomic characterization uncovers novel biology.</title>
        <authorList>
            <person name="Wiegand S."/>
            <person name="Jogler M."/>
            <person name="Boedeker C."/>
            <person name="Pinto D."/>
            <person name="Vollmers J."/>
            <person name="Rivas-Marin E."/>
            <person name="Kohn T."/>
            <person name="Peeters S.H."/>
            <person name="Heuer A."/>
            <person name="Rast P."/>
            <person name="Oberbeckmann S."/>
            <person name="Bunk B."/>
            <person name="Jeske O."/>
            <person name="Meyerdierks A."/>
            <person name="Storesund J.E."/>
            <person name="Kallscheuer N."/>
            <person name="Luecker S."/>
            <person name="Lage O.M."/>
            <person name="Pohl T."/>
            <person name="Merkel B.J."/>
            <person name="Hornburger P."/>
            <person name="Mueller R.-W."/>
            <person name="Bruemmer F."/>
            <person name="Labrenz M."/>
            <person name="Spormann A.M."/>
            <person name="Op den Camp H."/>
            <person name="Overmann J."/>
            <person name="Amann R."/>
            <person name="Jetten M.S.M."/>
            <person name="Mascher T."/>
            <person name="Medema M.H."/>
            <person name="Devos D.P."/>
            <person name="Kaster A.-K."/>
            <person name="Ovreas L."/>
            <person name="Rohde M."/>
            <person name="Galperin M.Y."/>
            <person name="Jogler C."/>
        </authorList>
    </citation>
    <scope>NUCLEOTIDE SEQUENCE [LARGE SCALE GENOMIC DNA]</scope>
    <source>
        <strain evidence="2 3">Poly24</strain>
    </source>
</reference>
<dbReference type="EMBL" id="CP036348">
    <property type="protein sequence ID" value="QDV66962.1"/>
    <property type="molecule type" value="Genomic_DNA"/>
</dbReference>
<evidence type="ECO:0000256" key="1">
    <source>
        <dbReference type="SAM" id="MobiDB-lite"/>
    </source>
</evidence>
<gene>
    <name evidence="2" type="ORF">Poly24_06520</name>
</gene>
<evidence type="ECO:0000313" key="3">
    <source>
        <dbReference type="Proteomes" id="UP000315082"/>
    </source>
</evidence>
<protein>
    <submittedName>
        <fullName evidence="2">Uncharacterized protein</fullName>
    </submittedName>
</protein>